<dbReference type="Pfam" id="PF12796">
    <property type="entry name" value="Ank_2"/>
    <property type="match status" value="1"/>
</dbReference>
<sequence length="359" mass="40372">MNSADEKEKAVPSRDPPMNHPNPLAASHPEVVKSALSSQLEQFDDSTTLKSQSSLSAPVSKDATIEKIRPKSRQYIQAVVHMIADERWHDLERFIKSPFSDRTKASQHIFEPRSPPQWRNASSSEQRIINTMNNLSIGGARSNSASCLNHLEIVHFACKHNPPRKIVKLLALLYPDGVTLPDKMGRLPLHYAAQWGGSGRLITYLVQKDILAASTKDNLGKTPTHLICENYNATYDVADATGLSCDEGMMWVLKLLLDAAPDSVNIEDNRDMLPLEYAIESGSPYSVIKFLQMASEKDWKQRKEESMPGENSHTHIVQKLNHDQQLKQREHKRNRESRMNGLSPPSEQEQSKSMFAKTA</sequence>
<feature type="region of interest" description="Disordered" evidence="3">
    <location>
        <begin position="1"/>
        <end position="62"/>
    </location>
</feature>
<evidence type="ECO:0000313" key="5">
    <source>
        <dbReference type="Proteomes" id="UP001224775"/>
    </source>
</evidence>
<dbReference type="PANTHER" id="PTHR24153:SF8">
    <property type="entry name" value="FORKED, ISOFORM F"/>
    <property type="match status" value="1"/>
</dbReference>
<proteinExistence type="predicted"/>
<dbReference type="GO" id="GO:0005737">
    <property type="term" value="C:cytoplasm"/>
    <property type="evidence" value="ECO:0007669"/>
    <property type="project" value="TreeGrafter"/>
</dbReference>
<protein>
    <submittedName>
        <fullName evidence="4">Ankyrin repeat domain-containing protein</fullName>
    </submittedName>
</protein>
<dbReference type="GO" id="GO:0051015">
    <property type="term" value="F:actin filament binding"/>
    <property type="evidence" value="ECO:0007669"/>
    <property type="project" value="TreeGrafter"/>
</dbReference>
<dbReference type="InterPro" id="IPR052420">
    <property type="entry name" value="Espin/Espin-like"/>
</dbReference>
<gene>
    <name evidence="4" type="ORF">QTG54_003164</name>
</gene>
<feature type="region of interest" description="Disordered" evidence="3">
    <location>
        <begin position="299"/>
        <end position="359"/>
    </location>
</feature>
<evidence type="ECO:0000256" key="2">
    <source>
        <dbReference type="ARBA" id="ARBA00023043"/>
    </source>
</evidence>
<dbReference type="Proteomes" id="UP001224775">
    <property type="component" value="Unassembled WGS sequence"/>
</dbReference>
<evidence type="ECO:0000256" key="1">
    <source>
        <dbReference type="ARBA" id="ARBA00022737"/>
    </source>
</evidence>
<dbReference type="PANTHER" id="PTHR24153">
    <property type="entry name" value="ESPIN"/>
    <property type="match status" value="1"/>
</dbReference>
<dbReference type="GO" id="GO:0051017">
    <property type="term" value="P:actin filament bundle assembly"/>
    <property type="evidence" value="ECO:0007669"/>
    <property type="project" value="TreeGrafter"/>
</dbReference>
<keyword evidence="1" id="KW-0677">Repeat</keyword>
<dbReference type="Gene3D" id="1.25.40.20">
    <property type="entry name" value="Ankyrin repeat-containing domain"/>
    <property type="match status" value="1"/>
</dbReference>
<dbReference type="SUPFAM" id="SSF48403">
    <property type="entry name" value="Ankyrin repeat"/>
    <property type="match status" value="1"/>
</dbReference>
<evidence type="ECO:0000313" key="4">
    <source>
        <dbReference type="EMBL" id="KAK1746557.1"/>
    </source>
</evidence>
<dbReference type="InterPro" id="IPR002110">
    <property type="entry name" value="Ankyrin_rpt"/>
</dbReference>
<feature type="compositionally biased region" description="Polar residues" evidence="3">
    <location>
        <begin position="35"/>
        <end position="57"/>
    </location>
</feature>
<accession>A0AAD8YJR7</accession>
<dbReference type="AlphaFoldDB" id="A0AAD8YJR7"/>
<keyword evidence="5" id="KW-1185">Reference proteome</keyword>
<organism evidence="4 5">
    <name type="scientific">Skeletonema marinoi</name>
    <dbReference type="NCBI Taxonomy" id="267567"/>
    <lineage>
        <taxon>Eukaryota</taxon>
        <taxon>Sar</taxon>
        <taxon>Stramenopiles</taxon>
        <taxon>Ochrophyta</taxon>
        <taxon>Bacillariophyta</taxon>
        <taxon>Coscinodiscophyceae</taxon>
        <taxon>Thalassiosirophycidae</taxon>
        <taxon>Thalassiosirales</taxon>
        <taxon>Skeletonemataceae</taxon>
        <taxon>Skeletonema</taxon>
        <taxon>Skeletonema marinoi-dohrnii complex</taxon>
    </lineage>
</organism>
<name>A0AAD8YJR7_9STRA</name>
<comment type="caution">
    <text evidence="4">The sequence shown here is derived from an EMBL/GenBank/DDBJ whole genome shotgun (WGS) entry which is preliminary data.</text>
</comment>
<feature type="compositionally biased region" description="Polar residues" evidence="3">
    <location>
        <begin position="343"/>
        <end position="353"/>
    </location>
</feature>
<dbReference type="EMBL" id="JATAAI010000004">
    <property type="protein sequence ID" value="KAK1746557.1"/>
    <property type="molecule type" value="Genomic_DNA"/>
</dbReference>
<reference evidence="4" key="1">
    <citation type="submission" date="2023-06" db="EMBL/GenBank/DDBJ databases">
        <title>Survivors Of The Sea: Transcriptome response of Skeletonema marinoi to long-term dormancy.</title>
        <authorList>
            <person name="Pinder M.I.M."/>
            <person name="Kourtchenko O."/>
            <person name="Robertson E.K."/>
            <person name="Larsson T."/>
            <person name="Maumus F."/>
            <person name="Osuna-Cruz C.M."/>
            <person name="Vancaester E."/>
            <person name="Stenow R."/>
            <person name="Vandepoele K."/>
            <person name="Ploug H."/>
            <person name="Bruchert V."/>
            <person name="Godhe A."/>
            <person name="Topel M."/>
        </authorList>
    </citation>
    <scope>NUCLEOTIDE SEQUENCE</scope>
    <source>
        <strain evidence="4">R05AC</strain>
    </source>
</reference>
<feature type="compositionally biased region" description="Basic and acidic residues" evidence="3">
    <location>
        <begin position="1"/>
        <end position="12"/>
    </location>
</feature>
<dbReference type="InterPro" id="IPR036770">
    <property type="entry name" value="Ankyrin_rpt-contain_sf"/>
</dbReference>
<keyword evidence="2" id="KW-0040">ANK repeat</keyword>
<evidence type="ECO:0000256" key="3">
    <source>
        <dbReference type="SAM" id="MobiDB-lite"/>
    </source>
</evidence>